<feature type="domain" description="Autotransporter" evidence="1">
    <location>
        <begin position="854"/>
        <end position="1138"/>
    </location>
</feature>
<gene>
    <name evidence="2" type="ORF">WDK88_24940</name>
</gene>
<dbReference type="Proteomes" id="UP001432046">
    <property type="component" value="Chromosome"/>
</dbReference>
<proteinExistence type="predicted"/>
<dbReference type="PROSITE" id="PS51208">
    <property type="entry name" value="AUTOTRANSPORTER"/>
    <property type="match status" value="1"/>
</dbReference>
<dbReference type="EMBL" id="CP147711">
    <property type="protein sequence ID" value="WXC76724.1"/>
    <property type="molecule type" value="Genomic_DNA"/>
</dbReference>
<evidence type="ECO:0000259" key="1">
    <source>
        <dbReference type="PROSITE" id="PS51208"/>
    </source>
</evidence>
<dbReference type="SMART" id="SM00869">
    <property type="entry name" value="Autotransporter"/>
    <property type="match status" value="1"/>
</dbReference>
<protein>
    <submittedName>
        <fullName evidence="2">Autotransporter domain-containing protein</fullName>
    </submittedName>
</protein>
<reference evidence="2" key="2">
    <citation type="submission" date="2024-03" db="EMBL/GenBank/DDBJ databases">
        <authorList>
            <person name="Bromfield E.S.P."/>
            <person name="Cloutier S."/>
        </authorList>
    </citation>
    <scope>NUCLEOTIDE SEQUENCE</scope>
    <source>
        <strain evidence="2">5S5</strain>
    </source>
</reference>
<dbReference type="SUPFAM" id="SSF103515">
    <property type="entry name" value="Autotransporter"/>
    <property type="match status" value="1"/>
</dbReference>
<name>A0ABZ2NPQ0_9BRAD</name>
<reference evidence="2" key="1">
    <citation type="journal article" date="2021" name="Int. J. Syst. Evol. Microbiol.">
        <title>Bradyrhizobium septentrionale sp. nov. (sv. septentrionale) and Bradyrhizobium quebecense sp. nov. (sv. septentrionale) associated with legumes native to Canada possess rearranged symbiosis genes and numerous insertion sequences.</title>
        <authorList>
            <person name="Bromfield E.S.P."/>
            <person name="Cloutier S."/>
        </authorList>
    </citation>
    <scope>NUCLEOTIDE SEQUENCE</scope>
    <source>
        <strain evidence="2">5S5</strain>
    </source>
</reference>
<dbReference type="Gene3D" id="2.40.128.130">
    <property type="entry name" value="Autotransporter beta-domain"/>
    <property type="match status" value="1"/>
</dbReference>
<dbReference type="InterPro" id="IPR005546">
    <property type="entry name" value="Autotransporte_beta"/>
</dbReference>
<dbReference type="InterPro" id="IPR036709">
    <property type="entry name" value="Autotransporte_beta_dom_sf"/>
</dbReference>
<dbReference type="RefSeq" id="WP_338833351.1">
    <property type="nucleotide sequence ID" value="NZ_CP147711.1"/>
</dbReference>
<accession>A0ABZ2NPQ0</accession>
<evidence type="ECO:0000313" key="2">
    <source>
        <dbReference type="EMBL" id="WXC76724.1"/>
    </source>
</evidence>
<dbReference type="Pfam" id="PF03797">
    <property type="entry name" value="Autotransporter"/>
    <property type="match status" value="1"/>
</dbReference>
<organism evidence="2 3">
    <name type="scientific">Bradyrhizobium septentrionale</name>
    <dbReference type="NCBI Taxonomy" id="1404411"/>
    <lineage>
        <taxon>Bacteria</taxon>
        <taxon>Pseudomonadati</taxon>
        <taxon>Pseudomonadota</taxon>
        <taxon>Alphaproteobacteria</taxon>
        <taxon>Hyphomicrobiales</taxon>
        <taxon>Nitrobacteraceae</taxon>
        <taxon>Bradyrhizobium</taxon>
    </lineage>
</organism>
<keyword evidence="3" id="KW-1185">Reference proteome</keyword>
<evidence type="ECO:0000313" key="3">
    <source>
        <dbReference type="Proteomes" id="UP001432046"/>
    </source>
</evidence>
<sequence>MSRVQDRGGSVNINTVGSQIEAPNGTGIFVLTNGNQSDVTIATGAVTGNTTQTGGGIYVRMGQGSYYARNLSVTTNGAVVGGIYLQDGGTGTVDLTTNASVTGGIILQANNSANTSAFTVKLNQDVSGSVNLTNYGSGTNTVRTRGITGGTLSVSTGGGGANNSLVVDGNIAKGNGPDQGYYGALASVFFSGAGTNTATFNGDISGTFDTRTSTSPSAGGTVVGLSAGLGSTSSNGSAALNANGSITIAGMTPSGQVANVTGASLAAYGVVPVDFNLHGAVTATSISDTASTVVGVSVAQNNLSATRLTADGAVTATAIGAGSTATGITASTVSLPPTFVNTGTLTVRANGDVTAASDGAATGITLSRGISRFSSITAGLGGIDLVTKGTVSATSTSAAAIGISGVITHGADNAATLALRAEGNVIASGTAAGSYGIFAQRDGLGDIRIDSLGSVLSCGVGIAASRSTPGNIFITTGTSVTGATGITTSGGTTTLIANGTITGTGGTAVQFGGTNDVLQMQSGAAFNGNVIGTGTSILQFGGTTATSFDLSKLGSGAQFSGFSSLALLAGANWSFTGSSNFAGPVNVDSVFTLNGALPNASVTVGPTGTLGGNGTIGNTVIGGTLSPGNSPGTITMASLTMTAAATYLVQVTNTISDKAIVTGTANIAGNVIVDPLERITRKVTYTIVNAGTLSGTFGSANLLLANNLARNPVLSNVGNDVLLSLDPGLLSPILPNNAGINHRNVAGAIDNGLLGGANLSNAFSAIFNLSGDDLLKGLTQLSGESAAGSQQTTFNAMNQFMGTMLDPFIDGRGAAAVPADATSYADDNSMAYAARRSTSEAYAAVYRKAPIAVSYDPRWSVWAAAYGGSQTTDGNNGLGSNNTTSQAFGTAIGADYRFSPNTIAGFALAGGGTNFSVTNGGGGRSDLFQAGAFVRHNIGAAYVAGALAYGWQDVTTDRTVTVGGIDRLRAEFNANAWSGRAEGGYRLVAPWIGGVGLTPYAAGQFTTFQLPGYAEQAIVGANTFALAYNAKSITDSRSELGLRADKSFALSNAVLTLRGRLAWAHDFNPDRSIAATFQTLPGASFVVSGAAQASDSALTTASAELRWANGWSALASFEGEFSNVTRSYAGKGAVRYAW</sequence>